<gene>
    <name evidence="2" type="ORF">DVH24_023441</name>
</gene>
<evidence type="ECO:0000256" key="1">
    <source>
        <dbReference type="SAM" id="MobiDB-lite"/>
    </source>
</evidence>
<protein>
    <submittedName>
        <fullName evidence="2">Uncharacterized protein</fullName>
    </submittedName>
</protein>
<accession>A0A498I5E9</accession>
<reference evidence="2 3" key="1">
    <citation type="submission" date="2018-10" db="EMBL/GenBank/DDBJ databases">
        <title>A high-quality apple genome assembly.</title>
        <authorList>
            <person name="Hu J."/>
        </authorList>
    </citation>
    <scope>NUCLEOTIDE SEQUENCE [LARGE SCALE GENOMIC DNA]</scope>
    <source>
        <strain evidence="3">cv. HFTH1</strain>
        <tissue evidence="2">Young leaf</tissue>
    </source>
</reference>
<feature type="region of interest" description="Disordered" evidence="1">
    <location>
        <begin position="47"/>
        <end position="72"/>
    </location>
</feature>
<proteinExistence type="predicted"/>
<keyword evidence="3" id="KW-1185">Reference proteome</keyword>
<comment type="caution">
    <text evidence="2">The sequence shown here is derived from an EMBL/GenBank/DDBJ whole genome shotgun (WGS) entry which is preliminary data.</text>
</comment>
<dbReference type="Proteomes" id="UP000290289">
    <property type="component" value="Chromosome 14"/>
</dbReference>
<organism evidence="2 3">
    <name type="scientific">Malus domestica</name>
    <name type="common">Apple</name>
    <name type="synonym">Pyrus malus</name>
    <dbReference type="NCBI Taxonomy" id="3750"/>
    <lineage>
        <taxon>Eukaryota</taxon>
        <taxon>Viridiplantae</taxon>
        <taxon>Streptophyta</taxon>
        <taxon>Embryophyta</taxon>
        <taxon>Tracheophyta</taxon>
        <taxon>Spermatophyta</taxon>
        <taxon>Magnoliopsida</taxon>
        <taxon>eudicotyledons</taxon>
        <taxon>Gunneridae</taxon>
        <taxon>Pentapetalae</taxon>
        <taxon>rosids</taxon>
        <taxon>fabids</taxon>
        <taxon>Rosales</taxon>
        <taxon>Rosaceae</taxon>
        <taxon>Amygdaloideae</taxon>
        <taxon>Maleae</taxon>
        <taxon>Malus</taxon>
    </lineage>
</organism>
<dbReference type="EMBL" id="RDQH01000340">
    <property type="protein sequence ID" value="RXH77167.1"/>
    <property type="molecule type" value="Genomic_DNA"/>
</dbReference>
<sequence>MQVYRVWLTQYRTSTIQTVYFYIKIEIISRRYRLVCKQDETEWKVMGWDGTGQNEEGAKMPSDGNKEEEEGD</sequence>
<dbReference type="AlphaFoldDB" id="A0A498I5E9"/>
<name>A0A498I5E9_MALDO</name>
<evidence type="ECO:0000313" key="2">
    <source>
        <dbReference type="EMBL" id="RXH77167.1"/>
    </source>
</evidence>
<evidence type="ECO:0000313" key="3">
    <source>
        <dbReference type="Proteomes" id="UP000290289"/>
    </source>
</evidence>